<dbReference type="PRINTS" id="PR00038">
    <property type="entry name" value="HTHLUXR"/>
</dbReference>
<keyword evidence="2" id="KW-0238">DNA-binding</keyword>
<dbReference type="CDD" id="cd06170">
    <property type="entry name" value="LuxR_C_like"/>
    <property type="match status" value="1"/>
</dbReference>
<dbReference type="SUPFAM" id="SSF75516">
    <property type="entry name" value="Pheromone-binding domain of LuxR-like quorum-sensing transcription factors"/>
    <property type="match status" value="1"/>
</dbReference>
<evidence type="ECO:0000256" key="2">
    <source>
        <dbReference type="ARBA" id="ARBA00023125"/>
    </source>
</evidence>
<dbReference type="SUPFAM" id="SSF46894">
    <property type="entry name" value="C-terminal effector domain of the bipartite response regulators"/>
    <property type="match status" value="1"/>
</dbReference>
<dbReference type="PANTHER" id="PTHR44688">
    <property type="entry name" value="DNA-BINDING TRANSCRIPTIONAL ACTIVATOR DEVR_DOSR"/>
    <property type="match status" value="1"/>
</dbReference>
<keyword evidence="6" id="KW-1185">Reference proteome</keyword>
<dbReference type="InterPro" id="IPR036693">
    <property type="entry name" value="TF_LuxR_autoind-bd_dom_sf"/>
</dbReference>
<dbReference type="InterPro" id="IPR000792">
    <property type="entry name" value="Tscrpt_reg_LuxR_C"/>
</dbReference>
<evidence type="ECO:0000313" key="6">
    <source>
        <dbReference type="Proteomes" id="UP001179361"/>
    </source>
</evidence>
<evidence type="ECO:0000256" key="3">
    <source>
        <dbReference type="ARBA" id="ARBA00023163"/>
    </source>
</evidence>
<evidence type="ECO:0000313" key="5">
    <source>
        <dbReference type="EMBL" id="MCD2518939.1"/>
    </source>
</evidence>
<dbReference type="RefSeq" id="WP_231060207.1">
    <property type="nucleotide sequence ID" value="NZ_JAJNOC010000009.1"/>
</dbReference>
<dbReference type="SMART" id="SM00421">
    <property type="entry name" value="HTH_LUXR"/>
    <property type="match status" value="1"/>
</dbReference>
<dbReference type="EMBL" id="JAJNOC010000009">
    <property type="protein sequence ID" value="MCD2518939.1"/>
    <property type="molecule type" value="Genomic_DNA"/>
</dbReference>
<gene>
    <name evidence="5" type="ORF">LQ564_21805</name>
</gene>
<dbReference type="PROSITE" id="PS50043">
    <property type="entry name" value="HTH_LUXR_2"/>
    <property type="match status" value="1"/>
</dbReference>
<keyword evidence="3" id="KW-0804">Transcription</keyword>
<dbReference type="Pfam" id="PF03472">
    <property type="entry name" value="Autoind_bind"/>
    <property type="match status" value="1"/>
</dbReference>
<dbReference type="Gene3D" id="3.30.450.80">
    <property type="entry name" value="Transcription factor LuxR-like, autoinducer-binding domain"/>
    <property type="match status" value="1"/>
</dbReference>
<sequence>MDTWQEDQLQALLGARRDEEVLTHLAAAGRALGFDFCAYGLRIPQPLAAPELIMLNNYSASWQARYAEQGYLAVDPTIAYASRSVLPLLWSEEVFAQARPFWEDARAHGLRHGWSQSCHDGRGNAGLLTLARSHDPLSGQEVRQQGQRVAWLGQAVHETLSGHHARRVAPDAILLTRREAEVLRWTADGATSAQVSDRLHISERTVNFHINNMLLKLEAPNKTALAVKALRLGLI</sequence>
<accession>A0ABS8QB44</accession>
<keyword evidence="1" id="KW-0805">Transcription regulation</keyword>
<dbReference type="PANTHER" id="PTHR44688:SF16">
    <property type="entry name" value="DNA-BINDING TRANSCRIPTIONAL ACTIVATOR DEVR_DOSR"/>
    <property type="match status" value="1"/>
</dbReference>
<dbReference type="Pfam" id="PF00196">
    <property type="entry name" value="GerE"/>
    <property type="match status" value="1"/>
</dbReference>
<evidence type="ECO:0000256" key="1">
    <source>
        <dbReference type="ARBA" id="ARBA00023015"/>
    </source>
</evidence>
<reference evidence="5" key="1">
    <citation type="submission" date="2021-11" db="EMBL/GenBank/DDBJ databases">
        <title>The complete genome of Massilia sp sp. G4R7.</title>
        <authorList>
            <person name="Liu L."/>
            <person name="Yue J."/>
            <person name="Yuan J."/>
            <person name="Yang F."/>
            <person name="Li L."/>
        </authorList>
    </citation>
    <scope>NUCLEOTIDE SEQUENCE</scope>
    <source>
        <strain evidence="5">G4R7</strain>
    </source>
</reference>
<feature type="domain" description="HTH luxR-type" evidence="4">
    <location>
        <begin position="168"/>
        <end position="233"/>
    </location>
</feature>
<dbReference type="Proteomes" id="UP001179361">
    <property type="component" value="Unassembled WGS sequence"/>
</dbReference>
<proteinExistence type="predicted"/>
<dbReference type="Gene3D" id="1.10.10.10">
    <property type="entry name" value="Winged helix-like DNA-binding domain superfamily/Winged helix DNA-binding domain"/>
    <property type="match status" value="1"/>
</dbReference>
<name>A0ABS8QB44_9BURK</name>
<dbReference type="InterPro" id="IPR005143">
    <property type="entry name" value="TF_LuxR_autoind-bd_dom"/>
</dbReference>
<protein>
    <submittedName>
        <fullName evidence="5">Autoinducer binding domain-containing protein</fullName>
    </submittedName>
</protein>
<dbReference type="PROSITE" id="PS00622">
    <property type="entry name" value="HTH_LUXR_1"/>
    <property type="match status" value="1"/>
</dbReference>
<evidence type="ECO:0000259" key="4">
    <source>
        <dbReference type="PROSITE" id="PS50043"/>
    </source>
</evidence>
<organism evidence="5 6">
    <name type="scientific">Massilia phyllostachyos</name>
    <dbReference type="NCBI Taxonomy" id="2898585"/>
    <lineage>
        <taxon>Bacteria</taxon>
        <taxon>Pseudomonadati</taxon>
        <taxon>Pseudomonadota</taxon>
        <taxon>Betaproteobacteria</taxon>
        <taxon>Burkholderiales</taxon>
        <taxon>Oxalobacteraceae</taxon>
        <taxon>Telluria group</taxon>
        <taxon>Massilia</taxon>
    </lineage>
</organism>
<comment type="caution">
    <text evidence="5">The sequence shown here is derived from an EMBL/GenBank/DDBJ whole genome shotgun (WGS) entry which is preliminary data.</text>
</comment>
<dbReference type="InterPro" id="IPR036388">
    <property type="entry name" value="WH-like_DNA-bd_sf"/>
</dbReference>
<dbReference type="InterPro" id="IPR016032">
    <property type="entry name" value="Sig_transdc_resp-reg_C-effctor"/>
</dbReference>